<dbReference type="OrthoDB" id="407432at2759"/>
<dbReference type="Gene3D" id="3.30.460.10">
    <property type="entry name" value="Beta Polymerase, domain 2"/>
    <property type="match status" value="1"/>
</dbReference>
<dbReference type="InterPro" id="IPR043519">
    <property type="entry name" value="NT_sf"/>
</dbReference>
<dbReference type="EMBL" id="JABSTR010000005">
    <property type="protein sequence ID" value="KAH9371768.1"/>
    <property type="molecule type" value="Genomic_DNA"/>
</dbReference>
<comment type="caution">
    <text evidence="1">The sequence shown here is derived from an EMBL/GenBank/DDBJ whole genome shotgun (WGS) entry which is preliminary data.</text>
</comment>
<dbReference type="VEuPathDB" id="VectorBase:HLOH_064843"/>
<dbReference type="Proteomes" id="UP000821853">
    <property type="component" value="Chromosome 3"/>
</dbReference>
<reference evidence="1 2" key="1">
    <citation type="journal article" date="2020" name="Cell">
        <title>Large-Scale Comparative Analyses of Tick Genomes Elucidate Their Genetic Diversity and Vector Capacities.</title>
        <authorList>
            <consortium name="Tick Genome and Microbiome Consortium (TIGMIC)"/>
            <person name="Jia N."/>
            <person name="Wang J."/>
            <person name="Shi W."/>
            <person name="Du L."/>
            <person name="Sun Y."/>
            <person name="Zhan W."/>
            <person name="Jiang J.F."/>
            <person name="Wang Q."/>
            <person name="Zhang B."/>
            <person name="Ji P."/>
            <person name="Bell-Sakyi L."/>
            <person name="Cui X.M."/>
            <person name="Yuan T.T."/>
            <person name="Jiang B.G."/>
            <person name="Yang W.F."/>
            <person name="Lam T.T."/>
            <person name="Chang Q.C."/>
            <person name="Ding S.J."/>
            <person name="Wang X.J."/>
            <person name="Zhu J.G."/>
            <person name="Ruan X.D."/>
            <person name="Zhao L."/>
            <person name="Wei J.T."/>
            <person name="Ye R.Z."/>
            <person name="Que T.C."/>
            <person name="Du C.H."/>
            <person name="Zhou Y.H."/>
            <person name="Cheng J.X."/>
            <person name="Dai P.F."/>
            <person name="Guo W.B."/>
            <person name="Han X.H."/>
            <person name="Huang E.J."/>
            <person name="Li L.F."/>
            <person name="Wei W."/>
            <person name="Gao Y.C."/>
            <person name="Liu J.Z."/>
            <person name="Shao H.Z."/>
            <person name="Wang X."/>
            <person name="Wang C.C."/>
            <person name="Yang T.C."/>
            <person name="Huo Q.B."/>
            <person name="Li W."/>
            <person name="Chen H.Y."/>
            <person name="Chen S.E."/>
            <person name="Zhou L.G."/>
            <person name="Ni X.B."/>
            <person name="Tian J.H."/>
            <person name="Sheng Y."/>
            <person name="Liu T."/>
            <person name="Pan Y.S."/>
            <person name="Xia L.Y."/>
            <person name="Li J."/>
            <person name="Zhao F."/>
            <person name="Cao W.C."/>
        </authorList>
    </citation>
    <scope>NUCLEOTIDE SEQUENCE [LARGE SCALE GENOMIC DNA]</scope>
    <source>
        <strain evidence="1">HaeL-2018</strain>
    </source>
</reference>
<sequence length="60" mass="6846">MIISFRPARLRFRDVASKLACETSLSNCNLLEASSLLDDYVSLDHRLQALGVAFRYWAKI</sequence>
<accession>A0A9J6GBJ1</accession>
<keyword evidence="2" id="KW-1185">Reference proteome</keyword>
<evidence type="ECO:0000313" key="1">
    <source>
        <dbReference type="EMBL" id="KAH9371768.1"/>
    </source>
</evidence>
<proteinExistence type="predicted"/>
<dbReference type="AlphaFoldDB" id="A0A9J6GBJ1"/>
<dbReference type="Gene3D" id="1.10.1410.10">
    <property type="match status" value="1"/>
</dbReference>
<organism evidence="1 2">
    <name type="scientific">Haemaphysalis longicornis</name>
    <name type="common">Bush tick</name>
    <dbReference type="NCBI Taxonomy" id="44386"/>
    <lineage>
        <taxon>Eukaryota</taxon>
        <taxon>Metazoa</taxon>
        <taxon>Ecdysozoa</taxon>
        <taxon>Arthropoda</taxon>
        <taxon>Chelicerata</taxon>
        <taxon>Arachnida</taxon>
        <taxon>Acari</taxon>
        <taxon>Parasitiformes</taxon>
        <taxon>Ixodida</taxon>
        <taxon>Ixodoidea</taxon>
        <taxon>Ixodidae</taxon>
        <taxon>Haemaphysalinae</taxon>
        <taxon>Haemaphysalis</taxon>
    </lineage>
</organism>
<name>A0A9J6GBJ1_HAELO</name>
<protein>
    <submittedName>
        <fullName evidence="1">Uncharacterized protein</fullName>
    </submittedName>
</protein>
<evidence type="ECO:0000313" key="2">
    <source>
        <dbReference type="Proteomes" id="UP000821853"/>
    </source>
</evidence>
<gene>
    <name evidence="1" type="ORF">HPB48_022037</name>
</gene>